<dbReference type="Proteomes" id="UP000054608">
    <property type="component" value="Unassembled WGS sequence"/>
</dbReference>
<dbReference type="InterPro" id="IPR010865">
    <property type="entry name" value="DUF1499"/>
</dbReference>
<evidence type="ECO:0000313" key="1">
    <source>
        <dbReference type="EMBL" id="KTD45570.1"/>
    </source>
</evidence>
<keyword evidence="2" id="KW-1185">Reference proteome</keyword>
<evidence type="ECO:0000313" key="2">
    <source>
        <dbReference type="Proteomes" id="UP000054608"/>
    </source>
</evidence>
<sequence>MKEKTMSMLGVVFTVLLVILMITPLLMHFMPGINFRGMPQGLTQGTLNASKPNWVSSLVPESDSHYVAPLTVADLSAIKDCVLRQSPKTTLVKLDESSLIAYRQSPVFNFTDWLIIKNDGQVTSSATMGYYDFGKNREWVESLRAHCTVQPSSESR</sequence>
<evidence type="ECO:0008006" key="3">
    <source>
        <dbReference type="Google" id="ProtNLM"/>
    </source>
</evidence>
<protein>
    <recommendedName>
        <fullName evidence="3">DUF1499 domain-containing protein</fullName>
    </recommendedName>
</protein>
<name>A0A0W0XMG7_9GAMM</name>
<dbReference type="STRING" id="458.Lrub_2367"/>
<gene>
    <name evidence="1" type="ORF">Lrub_2367</name>
</gene>
<organism evidence="1 2">
    <name type="scientific">Legionella rubrilucens</name>
    <dbReference type="NCBI Taxonomy" id="458"/>
    <lineage>
        <taxon>Bacteria</taxon>
        <taxon>Pseudomonadati</taxon>
        <taxon>Pseudomonadota</taxon>
        <taxon>Gammaproteobacteria</taxon>
        <taxon>Legionellales</taxon>
        <taxon>Legionellaceae</taxon>
        <taxon>Legionella</taxon>
    </lineage>
</organism>
<dbReference type="AlphaFoldDB" id="A0A0W0XMG7"/>
<proteinExistence type="predicted"/>
<dbReference type="EMBL" id="LNYT01000022">
    <property type="protein sequence ID" value="KTD45570.1"/>
    <property type="molecule type" value="Genomic_DNA"/>
</dbReference>
<accession>A0A0W0XMG7</accession>
<reference evidence="1 2" key="1">
    <citation type="submission" date="2015-11" db="EMBL/GenBank/DDBJ databases">
        <title>Genomic analysis of 38 Legionella species identifies large and diverse effector repertoires.</title>
        <authorList>
            <person name="Burstein D."/>
            <person name="Amaro F."/>
            <person name="Zusman T."/>
            <person name="Lifshitz Z."/>
            <person name="Cohen O."/>
            <person name="Gilbert J.A."/>
            <person name="Pupko T."/>
            <person name="Shuman H.A."/>
            <person name="Segal G."/>
        </authorList>
    </citation>
    <scope>NUCLEOTIDE SEQUENCE [LARGE SCALE GENOMIC DNA]</scope>
    <source>
        <strain evidence="1 2">WA-270A-C2</strain>
    </source>
</reference>
<dbReference type="PATRIC" id="fig|458.5.peg.2470"/>
<comment type="caution">
    <text evidence="1">The sequence shown here is derived from an EMBL/GenBank/DDBJ whole genome shotgun (WGS) entry which is preliminary data.</text>
</comment>
<dbReference type="Pfam" id="PF07386">
    <property type="entry name" value="DUF1499"/>
    <property type="match status" value="1"/>
</dbReference>